<keyword evidence="7" id="KW-1185">Reference proteome</keyword>
<evidence type="ECO:0000256" key="4">
    <source>
        <dbReference type="PROSITE-ProRule" id="PRU00433"/>
    </source>
</evidence>
<evidence type="ECO:0000313" key="7">
    <source>
        <dbReference type="Proteomes" id="UP000253934"/>
    </source>
</evidence>
<feature type="domain" description="Cytochrome c" evidence="5">
    <location>
        <begin position="109"/>
        <end position="198"/>
    </location>
</feature>
<dbReference type="InterPro" id="IPR009056">
    <property type="entry name" value="Cyt_c-like_dom"/>
</dbReference>
<gene>
    <name evidence="6" type="ORF">DCC88_06630</name>
</gene>
<dbReference type="PANTHER" id="PTHR40394:SF2">
    <property type="entry name" value="QUINOL:CYTOCHROME C OXIDOREDUCTASE MEMBRANE PROTEIN"/>
    <property type="match status" value="1"/>
</dbReference>
<evidence type="ECO:0000256" key="3">
    <source>
        <dbReference type="ARBA" id="ARBA00023004"/>
    </source>
</evidence>
<reference evidence="6" key="1">
    <citation type="submission" date="2018-04" db="EMBL/GenBank/DDBJ databases">
        <title>Draft genome sequence of the Candidatus Spirobacillus cienkowskii, a pathogen of freshwater Daphnia species, reconstructed from hemolymph metagenomic reads.</title>
        <authorList>
            <person name="Bresciani L."/>
            <person name="Lemos L.N."/>
            <person name="Wale N."/>
            <person name="Lin J.Y."/>
            <person name="Fernandes G.R."/>
            <person name="Duffy M.A."/>
            <person name="Rodrigues J.M."/>
        </authorList>
    </citation>
    <scope>NUCLEOTIDE SEQUENCE [LARGE SCALE GENOMIC DNA]</scope>
    <source>
        <strain evidence="6">Binning01</strain>
    </source>
</reference>
<dbReference type="GO" id="GO:0020037">
    <property type="term" value="F:heme binding"/>
    <property type="evidence" value="ECO:0007669"/>
    <property type="project" value="InterPro"/>
</dbReference>
<sequence>MIRNNFNKKILLPCVSLTLASIIFSGCRGQKSQEPPILPIQNMVEQTSYGPQSKNDFYKDGLSNRQPVAGTVAQGEEKTNFPLYYGFEQNSSEKNPVWVKKYPIKLTSQLLKKGQEGYNIYCAPCHGYAGDSNGLVTQRAGGSIRPSNLHDQDRLNLSVGKIYDAVRNGVNNWNMPGFAAQLSVEDRWAVVAYVRALQISRTAKLENIPQDVREKNGWSKK</sequence>
<dbReference type="Proteomes" id="UP000253934">
    <property type="component" value="Unassembled WGS sequence"/>
</dbReference>
<dbReference type="Gene3D" id="1.10.760.10">
    <property type="entry name" value="Cytochrome c-like domain"/>
    <property type="match status" value="1"/>
</dbReference>
<comment type="caution">
    <text evidence="6">The sequence shown here is derived from an EMBL/GenBank/DDBJ whole genome shotgun (WGS) entry which is preliminary data.</text>
</comment>
<evidence type="ECO:0000256" key="2">
    <source>
        <dbReference type="ARBA" id="ARBA00022723"/>
    </source>
</evidence>
<dbReference type="InterPro" id="IPR036909">
    <property type="entry name" value="Cyt_c-like_dom_sf"/>
</dbReference>
<accession>A0A369KWP5</accession>
<dbReference type="SUPFAM" id="SSF46626">
    <property type="entry name" value="Cytochrome c"/>
    <property type="match status" value="1"/>
</dbReference>
<name>A0A369KWP5_9BACT</name>
<organism evidence="6 7">
    <name type="scientific">Spirobacillus cienkowskii</name>
    <dbReference type="NCBI Taxonomy" id="495820"/>
    <lineage>
        <taxon>Bacteria</taxon>
        <taxon>Pseudomonadati</taxon>
        <taxon>Bdellovibrionota</taxon>
        <taxon>Oligoflexia</taxon>
        <taxon>Silvanigrellales</taxon>
        <taxon>Spirobacillus</taxon>
    </lineage>
</organism>
<dbReference type="GO" id="GO:0046872">
    <property type="term" value="F:metal ion binding"/>
    <property type="evidence" value="ECO:0007669"/>
    <property type="project" value="UniProtKB-KW"/>
</dbReference>
<dbReference type="PROSITE" id="PS51007">
    <property type="entry name" value="CYTC"/>
    <property type="match status" value="1"/>
</dbReference>
<proteinExistence type="predicted"/>
<dbReference type="AlphaFoldDB" id="A0A369KWP5"/>
<keyword evidence="3 4" id="KW-0408">Iron</keyword>
<evidence type="ECO:0000313" key="6">
    <source>
        <dbReference type="EMBL" id="RDB36153.1"/>
    </source>
</evidence>
<evidence type="ECO:0000256" key="1">
    <source>
        <dbReference type="ARBA" id="ARBA00022617"/>
    </source>
</evidence>
<dbReference type="PROSITE" id="PS51257">
    <property type="entry name" value="PROKAR_LIPOPROTEIN"/>
    <property type="match status" value="1"/>
</dbReference>
<keyword evidence="1 4" id="KW-0349">Heme</keyword>
<evidence type="ECO:0000259" key="5">
    <source>
        <dbReference type="PROSITE" id="PS51007"/>
    </source>
</evidence>
<keyword evidence="2 4" id="KW-0479">Metal-binding</keyword>
<dbReference type="Pfam" id="PF13442">
    <property type="entry name" value="Cytochrome_CBB3"/>
    <property type="match status" value="1"/>
</dbReference>
<dbReference type="GO" id="GO:0009055">
    <property type="term" value="F:electron transfer activity"/>
    <property type="evidence" value="ECO:0007669"/>
    <property type="project" value="InterPro"/>
</dbReference>
<protein>
    <submittedName>
        <fullName evidence="6">Cytochrome c</fullName>
    </submittedName>
</protein>
<dbReference type="EMBL" id="QOVW01000066">
    <property type="protein sequence ID" value="RDB36153.1"/>
    <property type="molecule type" value="Genomic_DNA"/>
</dbReference>
<dbReference type="PANTHER" id="PTHR40394">
    <property type="entry name" value="LIPOPROTEIN-RELATED"/>
    <property type="match status" value="1"/>
</dbReference>